<evidence type="ECO:0000313" key="2">
    <source>
        <dbReference type="Proteomes" id="UP000178347"/>
    </source>
</evidence>
<gene>
    <name evidence="1" type="ORF">A3G00_04970</name>
</gene>
<dbReference type="InterPro" id="IPR036069">
    <property type="entry name" value="DUF34/NIF3_sf"/>
</dbReference>
<organism evidence="1 2">
    <name type="scientific">Candidatus Magasanikbacteria bacterium RIFCSPLOWO2_12_FULL_43_12</name>
    <dbReference type="NCBI Taxonomy" id="1798692"/>
    <lineage>
        <taxon>Bacteria</taxon>
        <taxon>Candidatus Magasanikiibacteriota</taxon>
    </lineage>
</organism>
<dbReference type="Proteomes" id="UP000178347">
    <property type="component" value="Unassembled WGS sequence"/>
</dbReference>
<dbReference type="SUPFAM" id="SSF102705">
    <property type="entry name" value="NIF3 (NGG1p interacting factor 3)-like"/>
    <property type="match status" value="1"/>
</dbReference>
<dbReference type="InterPro" id="IPR015867">
    <property type="entry name" value="N-reg_PII/ATP_PRibTrfase_C"/>
</dbReference>
<evidence type="ECO:0008006" key="3">
    <source>
        <dbReference type="Google" id="ProtNLM"/>
    </source>
</evidence>
<dbReference type="PANTHER" id="PTHR41774:SF1">
    <property type="entry name" value="NGG1P INTERACTING FACTOR NIF3"/>
    <property type="match status" value="1"/>
</dbReference>
<dbReference type="Gene3D" id="3.30.70.120">
    <property type="match status" value="1"/>
</dbReference>
<dbReference type="STRING" id="1798692.A3G00_04970"/>
<comment type="caution">
    <text evidence="1">The sequence shown here is derived from an EMBL/GenBank/DDBJ whole genome shotgun (WGS) entry which is preliminary data.</text>
</comment>
<dbReference type="PANTHER" id="PTHR41774">
    <property type="match status" value="1"/>
</dbReference>
<dbReference type="EMBL" id="MFQN01000028">
    <property type="protein sequence ID" value="OGH74096.1"/>
    <property type="molecule type" value="Genomic_DNA"/>
</dbReference>
<evidence type="ECO:0000313" key="1">
    <source>
        <dbReference type="EMBL" id="OGH74096.1"/>
    </source>
</evidence>
<sequence length="111" mass="12206">MLRESEFVKIRVTVPRGEVAEKVRQVLGEAGAGVQGNYDNCSFSYPVVGRFRPLAGANPAIGSVGKLEEVEEEMIEMLCHKDKVEEVIAALKKAHPYEEPAIDIIPRLEVG</sequence>
<reference evidence="1 2" key="1">
    <citation type="journal article" date="2016" name="Nat. Commun.">
        <title>Thousands of microbial genomes shed light on interconnected biogeochemical processes in an aquifer system.</title>
        <authorList>
            <person name="Anantharaman K."/>
            <person name="Brown C.T."/>
            <person name="Hug L.A."/>
            <person name="Sharon I."/>
            <person name="Castelle C.J."/>
            <person name="Probst A.J."/>
            <person name="Thomas B.C."/>
            <person name="Singh A."/>
            <person name="Wilkins M.J."/>
            <person name="Karaoz U."/>
            <person name="Brodie E.L."/>
            <person name="Williams K.H."/>
            <person name="Hubbard S.S."/>
            <person name="Banfield J.F."/>
        </authorList>
    </citation>
    <scope>NUCLEOTIDE SEQUENCE [LARGE SCALE GENOMIC DNA]</scope>
</reference>
<protein>
    <recommendedName>
        <fullName evidence="3">Cytochrome C biogenesis protein</fullName>
    </recommendedName>
</protein>
<accession>A0A1F6MR14</accession>
<name>A0A1F6MR14_9BACT</name>
<dbReference type="AlphaFoldDB" id="A0A1F6MR14"/>
<proteinExistence type="predicted"/>